<feature type="transmembrane region" description="Helical" evidence="8">
    <location>
        <begin position="668"/>
        <end position="688"/>
    </location>
</feature>
<keyword evidence="13" id="KW-1185">Reference proteome</keyword>
<feature type="domain" description="CSC1/OSCA1-like cytosolic" evidence="11">
    <location>
        <begin position="202"/>
        <end position="365"/>
    </location>
</feature>
<feature type="transmembrane region" description="Helical" evidence="8">
    <location>
        <begin position="535"/>
        <end position="557"/>
    </location>
</feature>
<sequence length="996" mass="112472">MSDAQDALTDLFEQYNEKLSNVMPQAVGYNVVLFSAISLATVFAFNLLRPRNKIIYEPKVKYYEGEKRPPKIKEGFFDWLSPLINTKEPELLEKIGLDAVAFLRLLRLMRWLFLGVALLCCGVLIPIDFSYNSQHVQKNNRNFLNSLTIANVGGQWQLFVHVAMSYIITFIVLGFVYWHWREMIRLRHQWFRSEEYNKAFYARTLMITRVPKKIQSDEGLRQLLQSIQMPYPTTAVHIGRSVGQLPDLIEYHNQTVRDLETVLVRYLKGGRIGKTRPTITIGGFLGMGGEKKDAIDYYTAKLKKTEGAVEKWRAEIDKTKAQNYGFASLAAVPYAHIVAKTLSGKNLKGTNITLAPNPKDIIWSNITKGDVVLAKNRMIGWFILAVVCFFNTLPLLIIQLLANLAALSQYVPFLDNWLSTSPTTFSLVSGILPPTVSAIFGYVLPIIMRKLSKYQGALTRSRLDRAVVARYFAFLIISQLFVFSLIGVGFSTTARVAGLIKKHAGVNEYLNELKKLPGAIQSTYLEESNYWLTYFPLRGFLAVFDLAQLVNVVWMSIKTRLFGRTPRDIREWTQPPAFEFAIYFSNMLFMAAVSLVYAPLAPLVPLGAAVVFWVSSVVYKYQLMFVFVSKVESGGRLWNPAMNRLMFSLILMHALMTLTIGLQMGWRTYYWVSALPPIVIVVLFKLIFLRKFTDQFRWWIPNPEEIAASKVHSERADNKGGRLASRFGHPALHSDLFTPMLHAKMMPLLPQVYHGRLGTETKAMAEYSGQKMETQIAPGGIRIAGITEADLAYDLAQYQRDRGQQDWDNKSMSSSAMLTDAASTVGGRPAGYDAYMAQGPTRGAHEEFEMANMDGQPPDQTPLLPPGQGFAGQQQQLRPYPQSRSMTPAHSQDALTAPSYRQHTDASSTYSGVSGPAVHAEDPYYQGYNQAPGYGYGQHPQHQQYASSNYSQVERPYTPSRQASQDPYGGLAYGQQQQQQQQQPYYNNNTRRSGGW</sequence>
<evidence type="ECO:0000256" key="8">
    <source>
        <dbReference type="SAM" id="Phobius"/>
    </source>
</evidence>
<evidence type="ECO:0000256" key="3">
    <source>
        <dbReference type="ARBA" id="ARBA00022448"/>
    </source>
</evidence>
<feature type="transmembrane region" description="Helical" evidence="8">
    <location>
        <begin position="111"/>
        <end position="131"/>
    </location>
</feature>
<dbReference type="InterPro" id="IPR032880">
    <property type="entry name" value="CSC1/OSCA1-like_N"/>
</dbReference>
<dbReference type="InterPro" id="IPR003864">
    <property type="entry name" value="CSC1/OSCA1-like_7TM"/>
</dbReference>
<dbReference type="GO" id="GO:0005227">
    <property type="term" value="F:calcium-activated cation channel activity"/>
    <property type="evidence" value="ECO:0007669"/>
    <property type="project" value="InterPro"/>
</dbReference>
<dbReference type="Pfam" id="PF02714">
    <property type="entry name" value="RSN1_7TM"/>
    <property type="match status" value="1"/>
</dbReference>
<evidence type="ECO:0000256" key="5">
    <source>
        <dbReference type="ARBA" id="ARBA00022989"/>
    </source>
</evidence>
<feature type="compositionally biased region" description="Polar residues" evidence="7">
    <location>
        <begin position="882"/>
        <end position="912"/>
    </location>
</feature>
<feature type="transmembrane region" description="Helical" evidence="8">
    <location>
        <begin position="603"/>
        <end position="621"/>
    </location>
</feature>
<dbReference type="Pfam" id="PF13967">
    <property type="entry name" value="RSN1_TM"/>
    <property type="match status" value="1"/>
</dbReference>
<dbReference type="OrthoDB" id="2150324at2759"/>
<feature type="domain" description="CSC1/OSCA1-like 7TM region" evidence="9">
    <location>
        <begin position="377"/>
        <end position="659"/>
    </location>
</feature>
<organism evidence="12 13">
    <name type="scientific">Tulasnella calospora MUT 4182</name>
    <dbReference type="NCBI Taxonomy" id="1051891"/>
    <lineage>
        <taxon>Eukaryota</taxon>
        <taxon>Fungi</taxon>
        <taxon>Dikarya</taxon>
        <taxon>Basidiomycota</taxon>
        <taxon>Agaricomycotina</taxon>
        <taxon>Agaricomycetes</taxon>
        <taxon>Cantharellales</taxon>
        <taxon>Tulasnellaceae</taxon>
        <taxon>Tulasnella</taxon>
    </lineage>
</organism>
<dbReference type="EMBL" id="KN822987">
    <property type="protein sequence ID" value="KIO29092.1"/>
    <property type="molecule type" value="Genomic_DNA"/>
</dbReference>
<feature type="transmembrane region" description="Helical" evidence="8">
    <location>
        <begin position="27"/>
        <end position="48"/>
    </location>
</feature>
<evidence type="ECO:0000259" key="10">
    <source>
        <dbReference type="Pfam" id="PF13967"/>
    </source>
</evidence>
<keyword evidence="4 8" id="KW-0812">Transmembrane</keyword>
<reference evidence="12 13" key="1">
    <citation type="submission" date="2014-04" db="EMBL/GenBank/DDBJ databases">
        <authorList>
            <consortium name="DOE Joint Genome Institute"/>
            <person name="Kuo A."/>
            <person name="Girlanda M."/>
            <person name="Perotto S."/>
            <person name="Kohler A."/>
            <person name="Nagy L.G."/>
            <person name="Floudas D."/>
            <person name="Copeland A."/>
            <person name="Barry K.W."/>
            <person name="Cichocki N."/>
            <person name="Veneault-Fourrey C."/>
            <person name="LaButti K."/>
            <person name="Lindquist E.A."/>
            <person name="Lipzen A."/>
            <person name="Lundell T."/>
            <person name="Morin E."/>
            <person name="Murat C."/>
            <person name="Sun H."/>
            <person name="Tunlid A."/>
            <person name="Henrissat B."/>
            <person name="Grigoriev I.V."/>
            <person name="Hibbett D.S."/>
            <person name="Martin F."/>
            <person name="Nordberg H.P."/>
            <person name="Cantor M.N."/>
            <person name="Hua S.X."/>
        </authorList>
    </citation>
    <scope>NUCLEOTIDE SEQUENCE [LARGE SCALE GENOMIC DNA]</scope>
    <source>
        <strain evidence="12 13">MUT 4182</strain>
    </source>
</reference>
<evidence type="ECO:0000256" key="7">
    <source>
        <dbReference type="SAM" id="MobiDB-lite"/>
    </source>
</evidence>
<dbReference type="HOGENOM" id="CLU_009187_0_0_1"/>
<evidence type="ECO:0000259" key="11">
    <source>
        <dbReference type="Pfam" id="PF14703"/>
    </source>
</evidence>
<feature type="compositionally biased region" description="Low complexity" evidence="7">
    <location>
        <begin position="866"/>
        <end position="877"/>
    </location>
</feature>
<dbReference type="Pfam" id="PF14703">
    <property type="entry name" value="PHM7_cyt"/>
    <property type="match status" value="1"/>
</dbReference>
<feature type="transmembrane region" description="Helical" evidence="8">
    <location>
        <begin position="381"/>
        <end position="405"/>
    </location>
</feature>
<dbReference type="STRING" id="1051891.A0A0C3M620"/>
<comment type="subcellular location">
    <subcellularLocation>
        <location evidence="1">Membrane</location>
        <topology evidence="1">Multi-pass membrane protein</topology>
    </subcellularLocation>
</comment>
<protein>
    <recommendedName>
        <fullName evidence="14">DUF221-domain-containing protein</fullName>
    </recommendedName>
</protein>
<evidence type="ECO:0000259" key="9">
    <source>
        <dbReference type="Pfam" id="PF02714"/>
    </source>
</evidence>
<feature type="compositionally biased region" description="Polar residues" evidence="7">
    <location>
        <begin position="984"/>
        <end position="996"/>
    </location>
</feature>
<feature type="transmembrane region" description="Helical" evidence="8">
    <location>
        <begin position="158"/>
        <end position="180"/>
    </location>
</feature>
<feature type="transmembrane region" description="Helical" evidence="8">
    <location>
        <begin position="425"/>
        <end position="447"/>
    </location>
</feature>
<dbReference type="PANTHER" id="PTHR13018:SF149">
    <property type="entry name" value="DOMAIN PROTEIN, PUTATIVE (AFU_ORTHOLOGUE AFUA_3G11660)-RELATED"/>
    <property type="match status" value="1"/>
</dbReference>
<dbReference type="GO" id="GO:0005886">
    <property type="term" value="C:plasma membrane"/>
    <property type="evidence" value="ECO:0007669"/>
    <property type="project" value="TreeGrafter"/>
</dbReference>
<evidence type="ECO:0000256" key="1">
    <source>
        <dbReference type="ARBA" id="ARBA00004141"/>
    </source>
</evidence>
<keyword evidence="5 8" id="KW-1133">Transmembrane helix</keyword>
<dbReference type="Proteomes" id="UP000054248">
    <property type="component" value="Unassembled WGS sequence"/>
</dbReference>
<keyword evidence="6 8" id="KW-0472">Membrane</keyword>
<dbReference type="InterPro" id="IPR027815">
    <property type="entry name" value="CSC1/OSCA1-like_cyt"/>
</dbReference>
<feature type="transmembrane region" description="Helical" evidence="8">
    <location>
        <begin position="468"/>
        <end position="490"/>
    </location>
</feature>
<feature type="transmembrane region" description="Helical" evidence="8">
    <location>
        <begin position="642"/>
        <end position="662"/>
    </location>
</feature>
<feature type="transmembrane region" description="Helical" evidence="8">
    <location>
        <begin position="577"/>
        <end position="597"/>
    </location>
</feature>
<evidence type="ECO:0000256" key="6">
    <source>
        <dbReference type="ARBA" id="ARBA00023136"/>
    </source>
</evidence>
<dbReference type="AlphaFoldDB" id="A0A0C3M620"/>
<evidence type="ECO:0008006" key="14">
    <source>
        <dbReference type="Google" id="ProtNLM"/>
    </source>
</evidence>
<dbReference type="PANTHER" id="PTHR13018">
    <property type="entry name" value="PROBABLE MEMBRANE PROTEIN DUF221-RELATED"/>
    <property type="match status" value="1"/>
</dbReference>
<reference evidence="13" key="2">
    <citation type="submission" date="2015-01" db="EMBL/GenBank/DDBJ databases">
        <title>Evolutionary Origins and Diversification of the Mycorrhizal Mutualists.</title>
        <authorList>
            <consortium name="DOE Joint Genome Institute"/>
            <consortium name="Mycorrhizal Genomics Consortium"/>
            <person name="Kohler A."/>
            <person name="Kuo A."/>
            <person name="Nagy L.G."/>
            <person name="Floudas D."/>
            <person name="Copeland A."/>
            <person name="Barry K.W."/>
            <person name="Cichocki N."/>
            <person name="Veneault-Fourrey C."/>
            <person name="LaButti K."/>
            <person name="Lindquist E.A."/>
            <person name="Lipzen A."/>
            <person name="Lundell T."/>
            <person name="Morin E."/>
            <person name="Murat C."/>
            <person name="Riley R."/>
            <person name="Ohm R."/>
            <person name="Sun H."/>
            <person name="Tunlid A."/>
            <person name="Henrissat B."/>
            <person name="Grigoriev I.V."/>
            <person name="Hibbett D.S."/>
            <person name="Martin F."/>
        </authorList>
    </citation>
    <scope>NUCLEOTIDE SEQUENCE [LARGE SCALE GENOMIC DNA]</scope>
    <source>
        <strain evidence="13">MUT 4182</strain>
    </source>
</reference>
<evidence type="ECO:0000313" key="12">
    <source>
        <dbReference type="EMBL" id="KIO29092.1"/>
    </source>
</evidence>
<gene>
    <name evidence="12" type="ORF">M407DRAFT_21836</name>
</gene>
<accession>A0A0C3M620</accession>
<feature type="domain" description="CSC1/OSCA1-like N-terminal transmembrane" evidence="10">
    <location>
        <begin position="29"/>
        <end position="178"/>
    </location>
</feature>
<comment type="similarity">
    <text evidence="2">Belongs to the CSC1 (TC 1.A.17) family.</text>
</comment>
<evidence type="ECO:0000256" key="2">
    <source>
        <dbReference type="ARBA" id="ARBA00007779"/>
    </source>
</evidence>
<evidence type="ECO:0000256" key="4">
    <source>
        <dbReference type="ARBA" id="ARBA00022692"/>
    </source>
</evidence>
<name>A0A0C3M620_9AGAM</name>
<feature type="region of interest" description="Disordered" evidence="7">
    <location>
        <begin position="851"/>
        <end position="996"/>
    </location>
</feature>
<evidence type="ECO:0000313" key="13">
    <source>
        <dbReference type="Proteomes" id="UP000054248"/>
    </source>
</evidence>
<dbReference type="InterPro" id="IPR045122">
    <property type="entry name" value="Csc1-like"/>
</dbReference>
<proteinExistence type="inferred from homology"/>
<keyword evidence="3" id="KW-0813">Transport</keyword>